<comment type="caution">
    <text evidence="1">The sequence shown here is derived from an EMBL/GenBank/DDBJ whole genome shotgun (WGS) entry which is preliminary data.</text>
</comment>
<evidence type="ECO:0000313" key="2">
    <source>
        <dbReference type="Proteomes" id="UP000237347"/>
    </source>
</evidence>
<reference evidence="1 2" key="1">
    <citation type="journal article" date="2018" name="Sci. Data">
        <title>The draft genome sequence of cork oak.</title>
        <authorList>
            <person name="Ramos A.M."/>
            <person name="Usie A."/>
            <person name="Barbosa P."/>
            <person name="Barros P.M."/>
            <person name="Capote T."/>
            <person name="Chaves I."/>
            <person name="Simoes F."/>
            <person name="Abreu I."/>
            <person name="Carrasquinho I."/>
            <person name="Faro C."/>
            <person name="Guimaraes J.B."/>
            <person name="Mendonca D."/>
            <person name="Nobrega F."/>
            <person name="Rodrigues L."/>
            <person name="Saibo N.J.M."/>
            <person name="Varela M.C."/>
            <person name="Egas C."/>
            <person name="Matos J."/>
            <person name="Miguel C.M."/>
            <person name="Oliveira M.M."/>
            <person name="Ricardo C.P."/>
            <person name="Goncalves S."/>
        </authorList>
    </citation>
    <scope>NUCLEOTIDE SEQUENCE [LARGE SCALE GENOMIC DNA]</scope>
    <source>
        <strain evidence="2">cv. HL8</strain>
    </source>
</reference>
<accession>A0AAW0ISP4</accession>
<dbReference type="EMBL" id="PKMF04000886">
    <property type="protein sequence ID" value="KAK7817365.1"/>
    <property type="molecule type" value="Genomic_DNA"/>
</dbReference>
<proteinExistence type="predicted"/>
<dbReference type="Proteomes" id="UP000237347">
    <property type="component" value="Unassembled WGS sequence"/>
</dbReference>
<evidence type="ECO:0000313" key="1">
    <source>
        <dbReference type="EMBL" id="KAK7817365.1"/>
    </source>
</evidence>
<sequence>MALSDKSSHQSLISSFLYSSSSIVSTLHKSFGLDKTMLNVVAPVSSNNGVLSSTKNFVISEPSEPDKIEMYSPTFYAACTIGSILSCGLTHMVVTSLDLGISSAWLKR</sequence>
<name>A0AAW0ISP4_QUESU</name>
<keyword evidence="2" id="KW-1185">Reference proteome</keyword>
<dbReference type="AlphaFoldDB" id="A0AAW0ISP4"/>
<gene>
    <name evidence="1" type="primary">MPT3_4</name>
    <name evidence="1" type="ORF">CFP56_042978</name>
</gene>
<protein>
    <submittedName>
        <fullName evidence="1">Mitochondrial phosphate carrier protein 3</fullName>
    </submittedName>
</protein>
<organism evidence="1 2">
    <name type="scientific">Quercus suber</name>
    <name type="common">Cork oak</name>
    <dbReference type="NCBI Taxonomy" id="58331"/>
    <lineage>
        <taxon>Eukaryota</taxon>
        <taxon>Viridiplantae</taxon>
        <taxon>Streptophyta</taxon>
        <taxon>Embryophyta</taxon>
        <taxon>Tracheophyta</taxon>
        <taxon>Spermatophyta</taxon>
        <taxon>Magnoliopsida</taxon>
        <taxon>eudicotyledons</taxon>
        <taxon>Gunneridae</taxon>
        <taxon>Pentapetalae</taxon>
        <taxon>rosids</taxon>
        <taxon>fabids</taxon>
        <taxon>Fagales</taxon>
        <taxon>Fagaceae</taxon>
        <taxon>Quercus</taxon>
    </lineage>
</organism>